<dbReference type="PANTHER" id="PTHR31284:SF10">
    <property type="entry name" value="ACID PHOSPHATASE-LIKE PROTEIN"/>
    <property type="match status" value="1"/>
</dbReference>
<dbReference type="GO" id="GO:0003993">
    <property type="term" value="F:acid phosphatase activity"/>
    <property type="evidence" value="ECO:0007669"/>
    <property type="project" value="InterPro"/>
</dbReference>
<proteinExistence type="inferred from homology"/>
<name>A0A7N0TI39_KALFE</name>
<dbReference type="CDD" id="cd07535">
    <property type="entry name" value="HAD_VSP"/>
    <property type="match status" value="1"/>
</dbReference>
<dbReference type="EnsemblPlants" id="Kaladp0037s0514.1.v1.1">
    <property type="protein sequence ID" value="Kaladp0037s0514.1.v1.1"/>
    <property type="gene ID" value="Kaladp0037s0514.v1.1"/>
</dbReference>
<dbReference type="Gramene" id="Kaladp0037s0514.1.v1.1">
    <property type="protein sequence ID" value="Kaladp0037s0514.1.v1.1"/>
    <property type="gene ID" value="Kaladp0037s0514.v1.1"/>
</dbReference>
<accession>A0A7N0TI39</accession>
<evidence type="ECO:0000256" key="3">
    <source>
        <dbReference type="PIRNR" id="PIRNR002674"/>
    </source>
</evidence>
<dbReference type="PANTHER" id="PTHR31284">
    <property type="entry name" value="ACID PHOSPHATASE-LIKE PROTEIN"/>
    <property type="match status" value="1"/>
</dbReference>
<sequence>MDFGRILILIPLILLSFVSSNDSHSIIRMRTDLSDSYAGVRKIRVDDSLYCDSWRFVIEANDAGKWSTVPKRCLEFVKEYMTGGRYTSDSEIVADYAVAFAKTVNVSTNRKDAWVFDIDETLLSNLPYYRDNEYGSEPFDEASFDLWVDSSVAPALPASLRLYNELRKLNFTIFLLTGRTENQRTSTIENMLFAGYSGWEKLFLRGASDLGKLATVYKSEKRREIESAGYTIHGNSGDQWSDLTGFAVATRSFKLPNPMYYIA</sequence>
<dbReference type="InterPro" id="IPR023214">
    <property type="entry name" value="HAD_sf"/>
</dbReference>
<evidence type="ECO:0008006" key="7">
    <source>
        <dbReference type="Google" id="ProtNLM"/>
    </source>
</evidence>
<evidence type="ECO:0000256" key="4">
    <source>
        <dbReference type="SAM" id="SignalP"/>
    </source>
</evidence>
<comment type="similarity">
    <text evidence="3">Belongs to the APS1/VSP family.</text>
</comment>
<evidence type="ECO:0000313" key="6">
    <source>
        <dbReference type="Proteomes" id="UP000594263"/>
    </source>
</evidence>
<feature type="signal peptide" evidence="4">
    <location>
        <begin position="1"/>
        <end position="20"/>
    </location>
</feature>
<dbReference type="PIRSF" id="PIRSF002674">
    <property type="entry name" value="VSP"/>
    <property type="match status" value="1"/>
</dbReference>
<feature type="chain" id="PRO_5029709201" description="Acid phosphatase" evidence="4">
    <location>
        <begin position="21"/>
        <end position="263"/>
    </location>
</feature>
<reference evidence="5" key="1">
    <citation type="submission" date="2021-01" db="UniProtKB">
        <authorList>
            <consortium name="EnsemblPlants"/>
        </authorList>
    </citation>
    <scope>IDENTIFICATION</scope>
</reference>
<dbReference type="InterPro" id="IPR005519">
    <property type="entry name" value="Acid_phosphat_B-like"/>
</dbReference>
<protein>
    <recommendedName>
        <fullName evidence="7">Acid phosphatase</fullName>
    </recommendedName>
</protein>
<dbReference type="NCBIfam" id="TIGR01675">
    <property type="entry name" value="plant-AP"/>
    <property type="match status" value="1"/>
</dbReference>
<keyword evidence="2" id="KW-0325">Glycoprotein</keyword>
<dbReference type="InterPro" id="IPR010028">
    <property type="entry name" value="Acid_phosphatase_pln"/>
</dbReference>
<dbReference type="InterPro" id="IPR036412">
    <property type="entry name" value="HAD-like_sf"/>
</dbReference>
<dbReference type="InterPro" id="IPR014403">
    <property type="entry name" value="APS1/VSP"/>
</dbReference>
<organism evidence="5 6">
    <name type="scientific">Kalanchoe fedtschenkoi</name>
    <name type="common">Lavender scallops</name>
    <name type="synonym">South American air plant</name>
    <dbReference type="NCBI Taxonomy" id="63787"/>
    <lineage>
        <taxon>Eukaryota</taxon>
        <taxon>Viridiplantae</taxon>
        <taxon>Streptophyta</taxon>
        <taxon>Embryophyta</taxon>
        <taxon>Tracheophyta</taxon>
        <taxon>Spermatophyta</taxon>
        <taxon>Magnoliopsida</taxon>
        <taxon>eudicotyledons</taxon>
        <taxon>Gunneridae</taxon>
        <taxon>Pentapetalae</taxon>
        <taxon>Saxifragales</taxon>
        <taxon>Crassulaceae</taxon>
        <taxon>Kalanchoe</taxon>
    </lineage>
</organism>
<evidence type="ECO:0000256" key="1">
    <source>
        <dbReference type="ARBA" id="ARBA00022729"/>
    </source>
</evidence>
<dbReference type="Gene3D" id="3.40.50.1000">
    <property type="entry name" value="HAD superfamily/HAD-like"/>
    <property type="match status" value="1"/>
</dbReference>
<evidence type="ECO:0000313" key="5">
    <source>
        <dbReference type="EnsemblPlants" id="Kaladp0037s0514.1.v1.1"/>
    </source>
</evidence>
<evidence type="ECO:0000256" key="2">
    <source>
        <dbReference type="ARBA" id="ARBA00023180"/>
    </source>
</evidence>
<dbReference type="AlphaFoldDB" id="A0A7N0TI39"/>
<keyword evidence="1 4" id="KW-0732">Signal</keyword>
<keyword evidence="6" id="KW-1185">Reference proteome</keyword>
<dbReference type="Pfam" id="PF03767">
    <property type="entry name" value="Acid_phosphat_B"/>
    <property type="match status" value="1"/>
</dbReference>
<dbReference type="SUPFAM" id="SSF56784">
    <property type="entry name" value="HAD-like"/>
    <property type="match status" value="1"/>
</dbReference>
<dbReference type="OMA" id="DQWSDLW"/>
<dbReference type="Proteomes" id="UP000594263">
    <property type="component" value="Unplaced"/>
</dbReference>